<dbReference type="InterPro" id="IPR036910">
    <property type="entry name" value="HMG_box_dom_sf"/>
</dbReference>
<evidence type="ECO:0000256" key="4">
    <source>
        <dbReference type="ARBA" id="ARBA00022454"/>
    </source>
</evidence>
<keyword evidence="4" id="KW-0158">Chromosome</keyword>
<dbReference type="SMART" id="SM00398">
    <property type="entry name" value="HMG"/>
    <property type="match status" value="1"/>
</dbReference>
<organism evidence="11 12">
    <name type="scientific">Operophtera brumata</name>
    <name type="common">Winter moth</name>
    <name type="synonym">Phalaena brumata</name>
    <dbReference type="NCBI Taxonomy" id="104452"/>
    <lineage>
        <taxon>Eukaryota</taxon>
        <taxon>Metazoa</taxon>
        <taxon>Ecdysozoa</taxon>
        <taxon>Arthropoda</taxon>
        <taxon>Hexapoda</taxon>
        <taxon>Insecta</taxon>
        <taxon>Pterygota</taxon>
        <taxon>Neoptera</taxon>
        <taxon>Endopterygota</taxon>
        <taxon>Lepidoptera</taxon>
        <taxon>Glossata</taxon>
        <taxon>Ditrysia</taxon>
        <taxon>Geometroidea</taxon>
        <taxon>Geometridae</taxon>
        <taxon>Larentiinae</taxon>
        <taxon>Operophtera</taxon>
    </lineage>
</organism>
<dbReference type="Gene3D" id="1.10.30.10">
    <property type="entry name" value="High mobility group box domain"/>
    <property type="match status" value="1"/>
</dbReference>
<evidence type="ECO:0000313" key="12">
    <source>
        <dbReference type="Proteomes" id="UP000037510"/>
    </source>
</evidence>
<dbReference type="STRING" id="104452.A0A0L7LE24"/>
<evidence type="ECO:0000256" key="2">
    <source>
        <dbReference type="ARBA" id="ARBA00004286"/>
    </source>
</evidence>
<dbReference type="FunFam" id="1.10.30.10:FF:000013">
    <property type="entry name" value="High mobility group protein B3"/>
    <property type="match status" value="1"/>
</dbReference>
<gene>
    <name evidence="11" type="ORF">OBRU01_10178</name>
</gene>
<feature type="compositionally biased region" description="Gly residues" evidence="9">
    <location>
        <begin position="1"/>
        <end position="11"/>
    </location>
</feature>
<evidence type="ECO:0000256" key="1">
    <source>
        <dbReference type="ARBA" id="ARBA00004123"/>
    </source>
</evidence>
<comment type="similarity">
    <text evidence="3">Belongs to the HMGB family.</text>
</comment>
<evidence type="ECO:0000256" key="5">
    <source>
        <dbReference type="ARBA" id="ARBA00022737"/>
    </source>
</evidence>
<dbReference type="PROSITE" id="PS50118">
    <property type="entry name" value="HMG_BOX_2"/>
    <property type="match status" value="1"/>
</dbReference>
<name>A0A0L7LE24_OPEBR</name>
<keyword evidence="7 8" id="KW-0539">Nucleus</keyword>
<evidence type="ECO:0000256" key="6">
    <source>
        <dbReference type="ARBA" id="ARBA00023125"/>
    </source>
</evidence>
<keyword evidence="12" id="KW-1185">Reference proteome</keyword>
<accession>A0A0L7LE24</accession>
<feature type="region of interest" description="Disordered" evidence="9">
    <location>
        <begin position="1"/>
        <end position="26"/>
    </location>
</feature>
<evidence type="ECO:0000256" key="9">
    <source>
        <dbReference type="SAM" id="MobiDB-lite"/>
    </source>
</evidence>
<keyword evidence="5" id="KW-0677">Repeat</keyword>
<dbReference type="InterPro" id="IPR050342">
    <property type="entry name" value="HMGB"/>
</dbReference>
<dbReference type="Proteomes" id="UP000037510">
    <property type="component" value="Unassembled WGS sequence"/>
</dbReference>
<dbReference type="AlphaFoldDB" id="A0A0L7LE24"/>
<protein>
    <submittedName>
        <fullName evidence="11">Dorsal switch protein 1</fullName>
    </submittedName>
</protein>
<feature type="region of interest" description="Disordered" evidence="9">
    <location>
        <begin position="73"/>
        <end position="103"/>
    </location>
</feature>
<comment type="subcellular location">
    <subcellularLocation>
        <location evidence="2">Chromosome</location>
    </subcellularLocation>
    <subcellularLocation>
        <location evidence="1">Nucleus</location>
    </subcellularLocation>
</comment>
<evidence type="ECO:0000313" key="11">
    <source>
        <dbReference type="EMBL" id="KOB73783.1"/>
    </source>
</evidence>
<evidence type="ECO:0000256" key="3">
    <source>
        <dbReference type="ARBA" id="ARBA00008774"/>
    </source>
</evidence>
<dbReference type="GO" id="GO:0003677">
    <property type="term" value="F:DNA binding"/>
    <property type="evidence" value="ECO:0007669"/>
    <property type="project" value="UniProtKB-UniRule"/>
</dbReference>
<dbReference type="CDD" id="cd21978">
    <property type="entry name" value="HMG-box_HMGB_rpt1"/>
    <property type="match status" value="1"/>
</dbReference>
<reference evidence="11 12" key="1">
    <citation type="journal article" date="2015" name="Genome Biol. Evol.">
        <title>The genome of winter moth (Operophtera brumata) provides a genomic perspective on sexual dimorphism and phenology.</title>
        <authorList>
            <person name="Derks M.F."/>
            <person name="Smit S."/>
            <person name="Salis L."/>
            <person name="Schijlen E."/>
            <person name="Bossers A."/>
            <person name="Mateman C."/>
            <person name="Pijl A.S."/>
            <person name="de Ridder D."/>
            <person name="Groenen M.A."/>
            <person name="Visser M.E."/>
            <person name="Megens H.J."/>
        </authorList>
    </citation>
    <scope>NUCLEOTIDE SEQUENCE [LARGE SCALE GENOMIC DNA]</scope>
    <source>
        <strain evidence="11">WM2013NL</strain>
        <tissue evidence="11">Head and thorax</tissue>
    </source>
</reference>
<dbReference type="InterPro" id="IPR009071">
    <property type="entry name" value="HMG_box_dom"/>
</dbReference>
<dbReference type="PANTHER" id="PTHR48112">
    <property type="entry name" value="HIGH MOBILITY GROUP PROTEIN DSP1"/>
    <property type="match status" value="1"/>
</dbReference>
<evidence type="ECO:0000259" key="10">
    <source>
        <dbReference type="PROSITE" id="PS50118"/>
    </source>
</evidence>
<dbReference type="PANTHER" id="PTHR48112:SF32">
    <property type="entry name" value="HIGH MOBILITY GROUP PROTEIN B3"/>
    <property type="match status" value="1"/>
</dbReference>
<dbReference type="SUPFAM" id="SSF47095">
    <property type="entry name" value="HMG-box"/>
    <property type="match status" value="1"/>
</dbReference>
<sequence length="268" mass="30272">MGERGATGGAWGARDDASWWSGGAGEMQHQQQLNEEVARSTAAPTQQLYSYKMTGGFSNNAGETNTGFDYRLMANSNNSRDESPQQPWWFGSGSVESQQTSPTAQAALQQQVAQTLQQQQQSLQASLQAVQQQQIHAALQRHKGRMPRAKASNKPRGRITAYAFFVQTCREEHKKKHPEENVVFGLFSKKCAARWNTMTEEEKQRFHDMAEQDKKRFDLEMQSYVPPKDVKEMTAYKKGEVPLALTKPMPLAEVDDDVVEYEGEDDYK</sequence>
<keyword evidence="6 8" id="KW-0238">DNA-binding</keyword>
<dbReference type="EMBL" id="JTDY01001472">
    <property type="protein sequence ID" value="KOB73783.1"/>
    <property type="molecule type" value="Genomic_DNA"/>
</dbReference>
<dbReference type="GO" id="GO:0005694">
    <property type="term" value="C:chromosome"/>
    <property type="evidence" value="ECO:0007669"/>
    <property type="project" value="UniProtKB-SubCell"/>
</dbReference>
<proteinExistence type="inferred from homology"/>
<comment type="caution">
    <text evidence="11">The sequence shown here is derived from an EMBL/GenBank/DDBJ whole genome shotgun (WGS) entry which is preliminary data.</text>
</comment>
<dbReference type="GO" id="GO:0005634">
    <property type="term" value="C:nucleus"/>
    <property type="evidence" value="ECO:0007669"/>
    <property type="project" value="UniProtKB-SubCell"/>
</dbReference>
<feature type="domain" description="HMG box" evidence="10">
    <location>
        <begin position="155"/>
        <end position="225"/>
    </location>
</feature>
<evidence type="ECO:0000256" key="7">
    <source>
        <dbReference type="ARBA" id="ARBA00023242"/>
    </source>
</evidence>
<dbReference type="Pfam" id="PF09011">
    <property type="entry name" value="HMG_box_2"/>
    <property type="match status" value="1"/>
</dbReference>
<evidence type="ECO:0000256" key="8">
    <source>
        <dbReference type="PROSITE-ProRule" id="PRU00267"/>
    </source>
</evidence>
<feature type="DNA-binding region" description="HMG box" evidence="8">
    <location>
        <begin position="155"/>
        <end position="225"/>
    </location>
</feature>